<dbReference type="KEGG" id="ncl:C5F47_05875"/>
<dbReference type="GeneID" id="56059553"/>
<gene>
    <name evidence="1" type="ORF">C5F47_05875</name>
</gene>
<evidence type="ECO:0000313" key="2">
    <source>
        <dbReference type="Proteomes" id="UP000509771"/>
    </source>
</evidence>
<organism evidence="1 2">
    <name type="scientific">Nitrosopumilus cobalaminigenes</name>
    <dbReference type="NCBI Taxonomy" id="1470066"/>
    <lineage>
        <taxon>Archaea</taxon>
        <taxon>Nitrososphaerota</taxon>
        <taxon>Nitrososphaeria</taxon>
        <taxon>Nitrosopumilales</taxon>
        <taxon>Nitrosopumilaceae</taxon>
        <taxon>Nitrosopumilus</taxon>
    </lineage>
</organism>
<sequence>MTKSPKNNIAKVYCEKCDLILESREKFEKHLDGHSSTVTCEVCPIDTAIAKFVNLFRRKSSHNLE</sequence>
<protein>
    <recommendedName>
        <fullName evidence="3">C2H2-type domain-containing protein</fullName>
    </recommendedName>
</protein>
<dbReference type="OrthoDB" id="265at2157"/>
<accession>A0A7D5M2R1</accession>
<keyword evidence="2" id="KW-1185">Reference proteome</keyword>
<proteinExistence type="predicted"/>
<dbReference type="RefSeq" id="WP_179360213.1">
    <property type="nucleotide sequence ID" value="NZ_CP026993.1"/>
</dbReference>
<name>A0A7D5M2R1_9ARCH</name>
<dbReference type="Proteomes" id="UP000509771">
    <property type="component" value="Chromosome"/>
</dbReference>
<dbReference type="AlphaFoldDB" id="A0A7D5M2R1"/>
<evidence type="ECO:0008006" key="3">
    <source>
        <dbReference type="Google" id="ProtNLM"/>
    </source>
</evidence>
<evidence type="ECO:0000313" key="1">
    <source>
        <dbReference type="EMBL" id="QLH03110.1"/>
    </source>
</evidence>
<reference evidence="1 2" key="1">
    <citation type="submission" date="2018-02" db="EMBL/GenBank/DDBJ databases">
        <title>Complete genome of Nitrosopumilus cobalaminigenes HCA1.</title>
        <authorList>
            <person name="Qin W."/>
            <person name="Zheng Y."/>
            <person name="Stahl D.A."/>
        </authorList>
    </citation>
    <scope>NUCLEOTIDE SEQUENCE [LARGE SCALE GENOMIC DNA]</scope>
    <source>
        <strain evidence="1 2">HCA1</strain>
    </source>
</reference>
<dbReference type="EMBL" id="CP026993">
    <property type="protein sequence ID" value="QLH03110.1"/>
    <property type="molecule type" value="Genomic_DNA"/>
</dbReference>